<evidence type="ECO:0000313" key="5">
    <source>
        <dbReference type="EMBL" id="GGC41725.1"/>
    </source>
</evidence>
<protein>
    <recommendedName>
        <fullName evidence="4">PPM-type phosphatase domain-containing protein</fullName>
    </recommendedName>
</protein>
<dbReference type="SMART" id="SM00028">
    <property type="entry name" value="TPR"/>
    <property type="match status" value="6"/>
</dbReference>
<feature type="repeat" description="TPR" evidence="1">
    <location>
        <begin position="240"/>
        <end position="273"/>
    </location>
</feature>
<accession>A0ABQ1ML90</accession>
<evidence type="ECO:0000313" key="6">
    <source>
        <dbReference type="Proteomes" id="UP000636010"/>
    </source>
</evidence>
<keyword evidence="3" id="KW-0472">Membrane</keyword>
<gene>
    <name evidence="5" type="ORF">GCM10011506_29120</name>
</gene>
<dbReference type="SUPFAM" id="SSF48452">
    <property type="entry name" value="TPR-like"/>
    <property type="match status" value="2"/>
</dbReference>
<dbReference type="EMBL" id="BMEC01000009">
    <property type="protein sequence ID" value="GGC41725.1"/>
    <property type="molecule type" value="Genomic_DNA"/>
</dbReference>
<keyword evidence="3" id="KW-1133">Transmembrane helix</keyword>
<keyword evidence="3" id="KW-0812">Transmembrane</keyword>
<keyword evidence="1" id="KW-0802">TPR repeat</keyword>
<dbReference type="Gene3D" id="3.60.40.10">
    <property type="entry name" value="PPM-type phosphatase domain"/>
    <property type="match status" value="1"/>
</dbReference>
<dbReference type="PROSITE" id="PS50005">
    <property type="entry name" value="TPR"/>
    <property type="match status" value="1"/>
</dbReference>
<proteinExistence type="predicted"/>
<keyword evidence="6" id="KW-1185">Reference proteome</keyword>
<dbReference type="InterPro" id="IPR019734">
    <property type="entry name" value="TPR_rpt"/>
</dbReference>
<dbReference type="InterPro" id="IPR001932">
    <property type="entry name" value="PPM-type_phosphatase-like_dom"/>
</dbReference>
<evidence type="ECO:0000256" key="2">
    <source>
        <dbReference type="SAM" id="Coils"/>
    </source>
</evidence>
<dbReference type="Proteomes" id="UP000636010">
    <property type="component" value="Unassembled WGS sequence"/>
</dbReference>
<reference evidence="6" key="1">
    <citation type="journal article" date="2019" name="Int. J. Syst. Evol. Microbiol.">
        <title>The Global Catalogue of Microorganisms (GCM) 10K type strain sequencing project: providing services to taxonomists for standard genome sequencing and annotation.</title>
        <authorList>
            <consortium name="The Broad Institute Genomics Platform"/>
            <consortium name="The Broad Institute Genome Sequencing Center for Infectious Disease"/>
            <person name="Wu L."/>
            <person name="Ma J."/>
        </authorList>
    </citation>
    <scope>NUCLEOTIDE SEQUENCE [LARGE SCALE GENOMIC DNA]</scope>
    <source>
        <strain evidence="6">CGMCC 1.10832</strain>
    </source>
</reference>
<feature type="domain" description="PPM-type phosphatase" evidence="4">
    <location>
        <begin position="525"/>
        <end position="753"/>
    </location>
</feature>
<evidence type="ECO:0000256" key="1">
    <source>
        <dbReference type="PROSITE-ProRule" id="PRU00339"/>
    </source>
</evidence>
<organism evidence="5 6">
    <name type="scientific">Marivirga lumbricoides</name>
    <dbReference type="NCBI Taxonomy" id="1046115"/>
    <lineage>
        <taxon>Bacteria</taxon>
        <taxon>Pseudomonadati</taxon>
        <taxon>Bacteroidota</taxon>
        <taxon>Cytophagia</taxon>
        <taxon>Cytophagales</taxon>
        <taxon>Marivirgaceae</taxon>
        <taxon>Marivirga</taxon>
    </lineage>
</organism>
<keyword evidence="2" id="KW-0175">Coiled coil</keyword>
<dbReference type="Gene3D" id="1.25.40.10">
    <property type="entry name" value="Tetratricopeptide repeat domain"/>
    <property type="match status" value="2"/>
</dbReference>
<dbReference type="RefSeq" id="WP_188464732.1">
    <property type="nucleotide sequence ID" value="NZ_BAABHU010000009.1"/>
</dbReference>
<dbReference type="Pfam" id="PF07228">
    <property type="entry name" value="SpoIIE"/>
    <property type="match status" value="1"/>
</dbReference>
<evidence type="ECO:0000259" key="4">
    <source>
        <dbReference type="SMART" id="SM00331"/>
    </source>
</evidence>
<dbReference type="Pfam" id="PF13424">
    <property type="entry name" value="TPR_12"/>
    <property type="match status" value="1"/>
</dbReference>
<evidence type="ECO:0000256" key="3">
    <source>
        <dbReference type="SAM" id="Phobius"/>
    </source>
</evidence>
<dbReference type="InterPro" id="IPR036457">
    <property type="entry name" value="PPM-type-like_dom_sf"/>
</dbReference>
<sequence length="753" mass="85912">MKNWIGYIIIAQLSLAINNLYGLQQDSLQVLLQTMETTQERVNILVDSCLANRNKNEENMLKFANELIRISDDTLSVSYAWGSFFTGEYHYLNDHYDKTEANFLKAFEIFSKQGNVAGQAEASASLANVYFYKDKYRSSLNFAKIALDKYYATEDLPQQANILALICDIYTYMENYNQAIQYCVQSLRIKEQLEIENGKEIILNTMGIIYQGLGTNEKASEYFFNALKLARKNGESYNLATTYSNIGNYYLSLNKNDSALYHFQKAMEIDSTAGDSVGLAYSYFDVAKVYRQQEDSLRTIEFLLAAQDLAEQQAMPELLARIGLELGDFFIDKLLYQKAISELKNSLAISQRINSKGILKDSYQKLAKYYDKVGDKDNALVYMRLYMLESEKKYREENIKSIAEIETLYNIEKKEKEIDLLRKENDIRQLQSEQRKFFLIALGIGSLLLLILIIILYSRNKLKNRTNKALQFQNEAIQLQKAEIESQKEQLSEKGAILEEKNKQITDSIIYARQIQESLLPSTQLLKADFPKSFIYYRPKDIVSGDFFWNAKILDKVALAVVDCTGHGVPGAFMTVLANSLLNQIILETGISSPDLVVSLLDQKIQQNLHQHQLGSHNTDGLDIGLIFIDQKKGIIEYTGAKIPLFIVAGGKATTVKPDRYSVGSSQEQNKTFTKKQIPLEKGSSIYLSTDGFQDQFGGPHDKKFMKPNFYKLLLSLHHLSAEEQENKLEQQFQIWRGNKAQTDDILILGVKI</sequence>
<dbReference type="PANTHER" id="PTHR10098">
    <property type="entry name" value="RAPSYN-RELATED"/>
    <property type="match status" value="1"/>
</dbReference>
<comment type="caution">
    <text evidence="5">The sequence shown here is derived from an EMBL/GenBank/DDBJ whole genome shotgun (WGS) entry which is preliminary data.</text>
</comment>
<dbReference type="SMART" id="SM00331">
    <property type="entry name" value="PP2C_SIG"/>
    <property type="match status" value="1"/>
</dbReference>
<feature type="coiled-coil region" evidence="2">
    <location>
        <begin position="467"/>
        <end position="504"/>
    </location>
</feature>
<feature type="transmembrane region" description="Helical" evidence="3">
    <location>
        <begin position="437"/>
        <end position="458"/>
    </location>
</feature>
<name>A0ABQ1ML90_9BACT</name>
<dbReference type="InterPro" id="IPR011990">
    <property type="entry name" value="TPR-like_helical_dom_sf"/>
</dbReference>